<evidence type="ECO:0000313" key="3">
    <source>
        <dbReference type="Proteomes" id="UP000011777"/>
    </source>
</evidence>
<dbReference type="HOGENOM" id="CLU_078586_1_0_1"/>
<dbReference type="OrthoDB" id="6423603at2759"/>
<name>M3HL48_CANMX</name>
<evidence type="ECO:0000259" key="1">
    <source>
        <dbReference type="Pfam" id="PF11274"/>
    </source>
</evidence>
<sequence length="224" mass="25551">MTKFITSSFSLSMTDRAQILADSKSILESVPAWPHKRTINNPSSSTIIQTKTLDDGLFWASRTTTLPYSNQQQQQQLRDVIIGASTIGSTHSDHEMKYIHQIKSIDVSNITTYPDGWSYRLIADYSFGMGLKQRRFIEDIHVYEFPDSGYVISIPHLDNDDDDGFVRAKYHSIEKLMWDDDDEIKWIMATTSSAGGFIPDWMTNWKLPTEIAKDVPAVLHCIKP</sequence>
<dbReference type="InterPro" id="IPR023393">
    <property type="entry name" value="START-like_dom_sf"/>
</dbReference>
<accession>M3HL48</accession>
<feature type="domain" description="DUF3074" evidence="1">
    <location>
        <begin position="59"/>
        <end position="220"/>
    </location>
</feature>
<dbReference type="SUPFAM" id="SSF55961">
    <property type="entry name" value="Bet v1-like"/>
    <property type="match status" value="1"/>
</dbReference>
<evidence type="ECO:0000313" key="2">
    <source>
        <dbReference type="EMBL" id="EMG48097.1"/>
    </source>
</evidence>
<organism evidence="2 3">
    <name type="scientific">Candida maltosa (strain Xu316)</name>
    <name type="common">Yeast</name>
    <dbReference type="NCBI Taxonomy" id="1245528"/>
    <lineage>
        <taxon>Eukaryota</taxon>
        <taxon>Fungi</taxon>
        <taxon>Dikarya</taxon>
        <taxon>Ascomycota</taxon>
        <taxon>Saccharomycotina</taxon>
        <taxon>Pichiomycetes</taxon>
        <taxon>Debaryomycetaceae</taxon>
        <taxon>Candida/Lodderomyces clade</taxon>
        <taxon>Candida</taxon>
    </lineage>
</organism>
<dbReference type="OMA" id="KWIMATT"/>
<dbReference type="AlphaFoldDB" id="M3HL48"/>
<dbReference type="EMBL" id="AOGT01001259">
    <property type="protein sequence ID" value="EMG48097.1"/>
    <property type="molecule type" value="Genomic_DNA"/>
</dbReference>
<protein>
    <recommendedName>
        <fullName evidence="1">DUF3074 domain-containing protein</fullName>
    </recommendedName>
</protein>
<keyword evidence="3" id="KW-1185">Reference proteome</keyword>
<dbReference type="Proteomes" id="UP000011777">
    <property type="component" value="Unassembled WGS sequence"/>
</dbReference>
<proteinExistence type="predicted"/>
<dbReference type="PANTHER" id="PTHR40370">
    <property type="entry name" value="EXPRESSED PROTEIN"/>
    <property type="match status" value="1"/>
</dbReference>
<dbReference type="InterPro" id="IPR024500">
    <property type="entry name" value="DUF3074"/>
</dbReference>
<comment type="caution">
    <text evidence="2">The sequence shown here is derived from an EMBL/GenBank/DDBJ whole genome shotgun (WGS) entry which is preliminary data.</text>
</comment>
<dbReference type="Gene3D" id="3.30.530.20">
    <property type="match status" value="1"/>
</dbReference>
<dbReference type="Pfam" id="PF11274">
    <property type="entry name" value="DUF3074"/>
    <property type="match status" value="1"/>
</dbReference>
<dbReference type="eggNOG" id="ENOG502QTT5">
    <property type="taxonomic scope" value="Eukaryota"/>
</dbReference>
<dbReference type="PANTHER" id="PTHR40370:SF1">
    <property type="entry name" value="DUF3074 DOMAIN-CONTAINING PROTEIN"/>
    <property type="match status" value="1"/>
</dbReference>
<reference evidence="2 3" key="1">
    <citation type="submission" date="2013-02" db="EMBL/GenBank/DDBJ databases">
        <title>Genome sequence of Candida maltosa Xu316, a potential industrial strain for xylitol and ethanol production.</title>
        <authorList>
            <person name="Yu J."/>
            <person name="Wang Q."/>
            <person name="Geng X."/>
            <person name="Bao W."/>
            <person name="He P."/>
            <person name="Cai J."/>
        </authorList>
    </citation>
    <scope>NUCLEOTIDE SEQUENCE [LARGE SCALE GENOMIC DNA]</scope>
    <source>
        <strain evidence="3">Xu316</strain>
    </source>
</reference>
<gene>
    <name evidence="2" type="ORF">G210_1397</name>
</gene>